<gene>
    <name evidence="2" type="ORF">DFH94DRAFT_218615</name>
</gene>
<dbReference type="EMBL" id="WHVB01000027">
    <property type="protein sequence ID" value="KAF8469813.1"/>
    <property type="molecule type" value="Genomic_DNA"/>
</dbReference>
<dbReference type="OrthoDB" id="10545607at2759"/>
<dbReference type="Proteomes" id="UP000759537">
    <property type="component" value="Unassembled WGS sequence"/>
</dbReference>
<reference evidence="2" key="1">
    <citation type="submission" date="2019-10" db="EMBL/GenBank/DDBJ databases">
        <authorList>
            <consortium name="DOE Joint Genome Institute"/>
            <person name="Kuo A."/>
            <person name="Miyauchi S."/>
            <person name="Kiss E."/>
            <person name="Drula E."/>
            <person name="Kohler A."/>
            <person name="Sanchez-Garcia M."/>
            <person name="Andreopoulos B."/>
            <person name="Barry K.W."/>
            <person name="Bonito G."/>
            <person name="Buee M."/>
            <person name="Carver A."/>
            <person name="Chen C."/>
            <person name="Cichocki N."/>
            <person name="Clum A."/>
            <person name="Culley D."/>
            <person name="Crous P.W."/>
            <person name="Fauchery L."/>
            <person name="Girlanda M."/>
            <person name="Hayes R."/>
            <person name="Keri Z."/>
            <person name="LaButti K."/>
            <person name="Lipzen A."/>
            <person name="Lombard V."/>
            <person name="Magnuson J."/>
            <person name="Maillard F."/>
            <person name="Morin E."/>
            <person name="Murat C."/>
            <person name="Nolan M."/>
            <person name="Ohm R."/>
            <person name="Pangilinan J."/>
            <person name="Pereira M."/>
            <person name="Perotto S."/>
            <person name="Peter M."/>
            <person name="Riley R."/>
            <person name="Sitrit Y."/>
            <person name="Stielow B."/>
            <person name="Szollosi G."/>
            <person name="Zifcakova L."/>
            <person name="Stursova M."/>
            <person name="Spatafora J.W."/>
            <person name="Tedersoo L."/>
            <person name="Vaario L.-M."/>
            <person name="Yamada A."/>
            <person name="Yan M."/>
            <person name="Wang P."/>
            <person name="Xu J."/>
            <person name="Bruns T."/>
            <person name="Baldrian P."/>
            <person name="Vilgalys R."/>
            <person name="Henrissat B."/>
            <person name="Grigoriev I.V."/>
            <person name="Hibbett D."/>
            <person name="Nagy L.G."/>
            <person name="Martin F.M."/>
        </authorList>
    </citation>
    <scope>NUCLEOTIDE SEQUENCE</scope>
    <source>
        <strain evidence="2">Prilba</strain>
    </source>
</reference>
<dbReference type="AlphaFoldDB" id="A0A9P5JXU1"/>
<accession>A0A9P5JXU1</accession>
<feature type="signal peptide" evidence="1">
    <location>
        <begin position="1"/>
        <end position="16"/>
    </location>
</feature>
<evidence type="ECO:0000313" key="2">
    <source>
        <dbReference type="EMBL" id="KAF8469813.1"/>
    </source>
</evidence>
<organism evidence="2 3">
    <name type="scientific">Russula ochroleuca</name>
    <dbReference type="NCBI Taxonomy" id="152965"/>
    <lineage>
        <taxon>Eukaryota</taxon>
        <taxon>Fungi</taxon>
        <taxon>Dikarya</taxon>
        <taxon>Basidiomycota</taxon>
        <taxon>Agaricomycotina</taxon>
        <taxon>Agaricomycetes</taxon>
        <taxon>Russulales</taxon>
        <taxon>Russulaceae</taxon>
        <taxon>Russula</taxon>
    </lineage>
</organism>
<sequence>MTLVLRIIILSPFTCSSHVRTKIKKLWRHTNEGFDVHIMNAVKVKKVLDKEAVWMTLGMCRSDSEMEALLEAVPGYLQIDGDADTCINDIGSLLNPKGSGLHLGHRMIHLFSSCINGDGKMDEVARRHRAVTCSHVVFKLSKLISSVPVKSSTLDRHNLQHLSRDHDPKIAFAALRTIAVLERALLDQLLDADGNHGMDSHMSKVAEVLPQPSGRMMPLPRATKLGRAIER</sequence>
<name>A0A9P5JXU1_9AGAM</name>
<keyword evidence="1" id="KW-0732">Signal</keyword>
<reference evidence="2" key="2">
    <citation type="journal article" date="2020" name="Nat. Commun.">
        <title>Large-scale genome sequencing of mycorrhizal fungi provides insights into the early evolution of symbiotic traits.</title>
        <authorList>
            <person name="Miyauchi S."/>
            <person name="Kiss E."/>
            <person name="Kuo A."/>
            <person name="Drula E."/>
            <person name="Kohler A."/>
            <person name="Sanchez-Garcia M."/>
            <person name="Morin E."/>
            <person name="Andreopoulos B."/>
            <person name="Barry K.W."/>
            <person name="Bonito G."/>
            <person name="Buee M."/>
            <person name="Carver A."/>
            <person name="Chen C."/>
            <person name="Cichocki N."/>
            <person name="Clum A."/>
            <person name="Culley D."/>
            <person name="Crous P.W."/>
            <person name="Fauchery L."/>
            <person name="Girlanda M."/>
            <person name="Hayes R.D."/>
            <person name="Keri Z."/>
            <person name="LaButti K."/>
            <person name="Lipzen A."/>
            <person name="Lombard V."/>
            <person name="Magnuson J."/>
            <person name="Maillard F."/>
            <person name="Murat C."/>
            <person name="Nolan M."/>
            <person name="Ohm R.A."/>
            <person name="Pangilinan J."/>
            <person name="Pereira M.F."/>
            <person name="Perotto S."/>
            <person name="Peter M."/>
            <person name="Pfister S."/>
            <person name="Riley R."/>
            <person name="Sitrit Y."/>
            <person name="Stielow J.B."/>
            <person name="Szollosi G."/>
            <person name="Zifcakova L."/>
            <person name="Stursova M."/>
            <person name="Spatafora J.W."/>
            <person name="Tedersoo L."/>
            <person name="Vaario L.M."/>
            <person name="Yamada A."/>
            <person name="Yan M."/>
            <person name="Wang P."/>
            <person name="Xu J."/>
            <person name="Bruns T."/>
            <person name="Baldrian P."/>
            <person name="Vilgalys R."/>
            <person name="Dunand C."/>
            <person name="Henrissat B."/>
            <person name="Grigoriev I.V."/>
            <person name="Hibbett D."/>
            <person name="Nagy L.G."/>
            <person name="Martin F.M."/>
        </authorList>
    </citation>
    <scope>NUCLEOTIDE SEQUENCE</scope>
    <source>
        <strain evidence="2">Prilba</strain>
    </source>
</reference>
<proteinExistence type="predicted"/>
<protein>
    <submittedName>
        <fullName evidence="2">Uncharacterized protein</fullName>
    </submittedName>
</protein>
<evidence type="ECO:0000256" key="1">
    <source>
        <dbReference type="SAM" id="SignalP"/>
    </source>
</evidence>
<evidence type="ECO:0000313" key="3">
    <source>
        <dbReference type="Proteomes" id="UP000759537"/>
    </source>
</evidence>
<comment type="caution">
    <text evidence="2">The sequence shown here is derived from an EMBL/GenBank/DDBJ whole genome shotgun (WGS) entry which is preliminary data.</text>
</comment>
<feature type="chain" id="PRO_5040166319" evidence="1">
    <location>
        <begin position="17"/>
        <end position="231"/>
    </location>
</feature>
<keyword evidence="3" id="KW-1185">Reference proteome</keyword>